<evidence type="ECO:0000256" key="2">
    <source>
        <dbReference type="ARBA" id="ARBA00022771"/>
    </source>
</evidence>
<dbReference type="GO" id="GO:0016567">
    <property type="term" value="P:protein ubiquitination"/>
    <property type="evidence" value="ECO:0007669"/>
    <property type="project" value="TreeGrafter"/>
</dbReference>
<dbReference type="PANTHER" id="PTHR45969">
    <property type="entry name" value="RING ZINC FINGER PROTEIN-RELATED"/>
    <property type="match status" value="1"/>
</dbReference>
<dbReference type="SMART" id="SM00184">
    <property type="entry name" value="RING"/>
    <property type="match status" value="1"/>
</dbReference>
<accession>A0A6A6SV21</accession>
<keyword evidence="3" id="KW-0862">Zinc</keyword>
<dbReference type="AlphaFoldDB" id="A0A6A6SV21"/>
<name>A0A6A6SV21_9PLEO</name>
<dbReference type="InterPro" id="IPR001841">
    <property type="entry name" value="Znf_RING"/>
</dbReference>
<proteinExistence type="predicted"/>
<dbReference type="EMBL" id="MU004426">
    <property type="protein sequence ID" value="KAF2651422.1"/>
    <property type="molecule type" value="Genomic_DNA"/>
</dbReference>
<keyword evidence="7" id="KW-1185">Reference proteome</keyword>
<keyword evidence="2 4" id="KW-0863">Zinc-finger</keyword>
<protein>
    <recommendedName>
        <fullName evidence="5">RING-type domain-containing protein</fullName>
    </recommendedName>
</protein>
<dbReference type="Proteomes" id="UP000799324">
    <property type="component" value="Unassembled WGS sequence"/>
</dbReference>
<dbReference type="CDD" id="cd16448">
    <property type="entry name" value="RING-H2"/>
    <property type="match status" value="1"/>
</dbReference>
<dbReference type="GO" id="GO:0008270">
    <property type="term" value="F:zinc ion binding"/>
    <property type="evidence" value="ECO:0007669"/>
    <property type="project" value="UniProtKB-KW"/>
</dbReference>
<evidence type="ECO:0000259" key="5">
    <source>
        <dbReference type="PROSITE" id="PS50089"/>
    </source>
</evidence>
<evidence type="ECO:0000313" key="7">
    <source>
        <dbReference type="Proteomes" id="UP000799324"/>
    </source>
</evidence>
<dbReference type="PANTHER" id="PTHR45969:SF69">
    <property type="entry name" value="FINGER DOMAIN PROTEIN, PUTATIVE (AFU_ORTHOLOGUE AFUA_3G12190)-RELATED"/>
    <property type="match status" value="1"/>
</dbReference>
<sequence length="421" mass="48359">MATLTTDATHSLGKRRLSGTFHSDEYDVLIHKRQPDRLPRRASICTSFALGWIDRKGWKRGGAPLTSNTAPIIIPGVREVMVSTEASISLFGAGRQMMHLQNMQGCCFYRSVERITGAPEWQRIMHALEGRDDDESWLDNTVSILENFILEWTSERNMHADRFAGAGRVDQLRAFALKTLEIVRPLVDKAKAVHLMNTEESDGRKFHELDWFLDLMDIRAQDYVDDLLRLDAESLYGFKVEIKDDSSRGRMFGFHVEHGQTPLPGQKFWPVCEVLEVGIAAVRKTGTTKEDFLVTTPVSLHHIADRSQESDTETDKTCPICYEEISEQGVHTRSCEHYFHDECLQQWANTDGMSVDITCPCCRTTLGERSKRIEAFKANRNPAEEPENFWLQDEFEFWKNIIDQRRREDYGSEEDQTMSDI</sequence>
<feature type="domain" description="RING-type" evidence="5">
    <location>
        <begin position="318"/>
        <end position="363"/>
    </location>
</feature>
<dbReference type="OrthoDB" id="5600418at2759"/>
<dbReference type="Gene3D" id="3.30.40.10">
    <property type="entry name" value="Zinc/RING finger domain, C3HC4 (zinc finger)"/>
    <property type="match status" value="1"/>
</dbReference>
<evidence type="ECO:0000313" key="6">
    <source>
        <dbReference type="EMBL" id="KAF2651422.1"/>
    </source>
</evidence>
<dbReference type="PROSITE" id="PS50089">
    <property type="entry name" value="ZF_RING_2"/>
    <property type="match status" value="1"/>
</dbReference>
<dbReference type="GO" id="GO:0061630">
    <property type="term" value="F:ubiquitin protein ligase activity"/>
    <property type="evidence" value="ECO:0007669"/>
    <property type="project" value="TreeGrafter"/>
</dbReference>
<organism evidence="6 7">
    <name type="scientific">Lophiostoma macrostomum CBS 122681</name>
    <dbReference type="NCBI Taxonomy" id="1314788"/>
    <lineage>
        <taxon>Eukaryota</taxon>
        <taxon>Fungi</taxon>
        <taxon>Dikarya</taxon>
        <taxon>Ascomycota</taxon>
        <taxon>Pezizomycotina</taxon>
        <taxon>Dothideomycetes</taxon>
        <taxon>Pleosporomycetidae</taxon>
        <taxon>Pleosporales</taxon>
        <taxon>Lophiostomataceae</taxon>
        <taxon>Lophiostoma</taxon>
    </lineage>
</organism>
<gene>
    <name evidence="6" type="ORF">K491DRAFT_781871</name>
</gene>
<keyword evidence="1" id="KW-0479">Metal-binding</keyword>
<dbReference type="InterPro" id="IPR013083">
    <property type="entry name" value="Znf_RING/FYVE/PHD"/>
</dbReference>
<evidence type="ECO:0000256" key="1">
    <source>
        <dbReference type="ARBA" id="ARBA00022723"/>
    </source>
</evidence>
<dbReference type="Pfam" id="PF13639">
    <property type="entry name" value="zf-RING_2"/>
    <property type="match status" value="1"/>
</dbReference>
<dbReference type="SUPFAM" id="SSF57850">
    <property type="entry name" value="RING/U-box"/>
    <property type="match status" value="1"/>
</dbReference>
<evidence type="ECO:0000256" key="4">
    <source>
        <dbReference type="PROSITE-ProRule" id="PRU00175"/>
    </source>
</evidence>
<evidence type="ECO:0000256" key="3">
    <source>
        <dbReference type="ARBA" id="ARBA00022833"/>
    </source>
</evidence>
<reference evidence="6" key="1">
    <citation type="journal article" date="2020" name="Stud. Mycol.">
        <title>101 Dothideomycetes genomes: a test case for predicting lifestyles and emergence of pathogens.</title>
        <authorList>
            <person name="Haridas S."/>
            <person name="Albert R."/>
            <person name="Binder M."/>
            <person name="Bloem J."/>
            <person name="Labutti K."/>
            <person name="Salamov A."/>
            <person name="Andreopoulos B."/>
            <person name="Baker S."/>
            <person name="Barry K."/>
            <person name="Bills G."/>
            <person name="Bluhm B."/>
            <person name="Cannon C."/>
            <person name="Castanera R."/>
            <person name="Culley D."/>
            <person name="Daum C."/>
            <person name="Ezra D."/>
            <person name="Gonzalez J."/>
            <person name="Henrissat B."/>
            <person name="Kuo A."/>
            <person name="Liang C."/>
            <person name="Lipzen A."/>
            <person name="Lutzoni F."/>
            <person name="Magnuson J."/>
            <person name="Mondo S."/>
            <person name="Nolan M."/>
            <person name="Ohm R."/>
            <person name="Pangilinan J."/>
            <person name="Park H.-J."/>
            <person name="Ramirez L."/>
            <person name="Alfaro M."/>
            <person name="Sun H."/>
            <person name="Tritt A."/>
            <person name="Yoshinaga Y."/>
            <person name="Zwiers L.-H."/>
            <person name="Turgeon B."/>
            <person name="Goodwin S."/>
            <person name="Spatafora J."/>
            <person name="Crous P."/>
            <person name="Grigoriev I."/>
        </authorList>
    </citation>
    <scope>NUCLEOTIDE SEQUENCE</scope>
    <source>
        <strain evidence="6">CBS 122681</strain>
    </source>
</reference>